<keyword evidence="7" id="KW-1185">Reference proteome</keyword>
<evidence type="ECO:0000256" key="4">
    <source>
        <dbReference type="ARBA" id="ARBA00022517"/>
    </source>
</evidence>
<dbReference type="GO" id="GO:0042254">
    <property type="term" value="P:ribosome biogenesis"/>
    <property type="evidence" value="ECO:0007669"/>
    <property type="project" value="UniProtKB-KW"/>
</dbReference>
<dbReference type="PANTHER" id="PTHR38099:SF1">
    <property type="entry name" value="LARGE RIBOSOMAL RNA SUBUNIT ACCUMULATION PROTEIN YCED"/>
    <property type="match status" value="1"/>
</dbReference>
<dbReference type="Proteomes" id="UP000002586">
    <property type="component" value="Chromosome"/>
</dbReference>
<dbReference type="eggNOG" id="COG1399">
    <property type="taxonomic scope" value="Bacteria"/>
</dbReference>
<name>A0L7Z2_MAGMM</name>
<reference evidence="6 7" key="2">
    <citation type="journal article" date="2012" name="Int. J. Syst. Evol. Microbiol.">
        <title>Magnetococcus marinus gen. nov., sp. nov., a marine, magnetotactic bacterium that represents a novel lineage (Magnetococcaceae fam. nov.; Magnetococcales ord. nov.) at the base of the Alphaproteobacteria.</title>
        <authorList>
            <person name="Bazylinski D.A."/>
            <person name="Williams T.J."/>
            <person name="Lefevre C.T."/>
            <person name="Berg R.J."/>
            <person name="Zhang C.L."/>
            <person name="Bowser S.S."/>
            <person name="Dean A.J."/>
            <person name="Beveridge T.J."/>
        </authorList>
    </citation>
    <scope>NUCLEOTIDE SEQUENCE [LARGE SCALE GENOMIC DNA]</scope>
    <source>
        <strain evidence="7">ATCC BAA-1437 / JCM 17883 / MC-1</strain>
    </source>
</reference>
<protein>
    <recommendedName>
        <fullName evidence="3">Large ribosomal RNA subunit accumulation protein YceD</fullName>
    </recommendedName>
    <alternativeName>
        <fullName evidence="5">23S rRNA accumulation protein YceD</fullName>
    </alternativeName>
</protein>
<proteinExistence type="inferred from homology"/>
<dbReference type="GO" id="GO:0005829">
    <property type="term" value="C:cytosol"/>
    <property type="evidence" value="ECO:0007669"/>
    <property type="project" value="TreeGrafter"/>
</dbReference>
<dbReference type="AlphaFoldDB" id="A0L7Z2"/>
<gene>
    <name evidence="6" type="ordered locus">Mmc1_1576</name>
</gene>
<dbReference type="KEGG" id="mgm:Mmc1_1576"/>
<dbReference type="HOGENOM" id="CLU_100236_1_1_5"/>
<comment type="function">
    <text evidence="1">Plays a role in synthesis, processing and/or stability of 23S rRNA.</text>
</comment>
<dbReference type="PANTHER" id="PTHR38099">
    <property type="entry name" value="LARGE RIBOSOMAL RNA SUBUNIT ACCUMULATION PROTEIN YCED"/>
    <property type="match status" value="1"/>
</dbReference>
<dbReference type="InterPro" id="IPR039255">
    <property type="entry name" value="YceD_bac"/>
</dbReference>
<organism evidence="6 7">
    <name type="scientific">Magnetococcus marinus (strain ATCC BAA-1437 / JCM 17883 / MC-1)</name>
    <dbReference type="NCBI Taxonomy" id="156889"/>
    <lineage>
        <taxon>Bacteria</taxon>
        <taxon>Pseudomonadati</taxon>
        <taxon>Pseudomonadota</taxon>
        <taxon>Magnetococcia</taxon>
        <taxon>Magnetococcales</taxon>
        <taxon>Magnetococcaceae</taxon>
        <taxon>Magnetococcus</taxon>
    </lineage>
</organism>
<evidence type="ECO:0000256" key="3">
    <source>
        <dbReference type="ARBA" id="ARBA00015716"/>
    </source>
</evidence>
<evidence type="ECO:0000313" key="7">
    <source>
        <dbReference type="Proteomes" id="UP000002586"/>
    </source>
</evidence>
<dbReference type="RefSeq" id="WP_011713234.1">
    <property type="nucleotide sequence ID" value="NC_008576.1"/>
</dbReference>
<evidence type="ECO:0000256" key="5">
    <source>
        <dbReference type="ARBA" id="ARBA00031841"/>
    </source>
</evidence>
<dbReference type="Pfam" id="PF02620">
    <property type="entry name" value="YceD"/>
    <property type="match status" value="1"/>
</dbReference>
<evidence type="ECO:0000256" key="1">
    <source>
        <dbReference type="ARBA" id="ARBA00002868"/>
    </source>
</evidence>
<dbReference type="InterPro" id="IPR003772">
    <property type="entry name" value="YceD"/>
</dbReference>
<dbReference type="EMBL" id="CP000471">
    <property type="protein sequence ID" value="ABK44085.1"/>
    <property type="molecule type" value="Genomic_DNA"/>
</dbReference>
<dbReference type="STRING" id="156889.Mmc1_1576"/>
<reference evidence="7" key="1">
    <citation type="journal article" date="2009" name="Appl. Environ. Microbiol.">
        <title>Complete genome sequence of the chemolithoautotrophic marine magnetotactic coccus strain MC-1.</title>
        <authorList>
            <person name="Schubbe S."/>
            <person name="Williams T.J."/>
            <person name="Xie G."/>
            <person name="Kiss H.E."/>
            <person name="Brettin T.S."/>
            <person name="Martinez D."/>
            <person name="Ross C.A."/>
            <person name="Schuler D."/>
            <person name="Cox B.L."/>
            <person name="Nealson K.H."/>
            <person name="Bazylinski D.A."/>
        </authorList>
    </citation>
    <scope>NUCLEOTIDE SEQUENCE [LARGE SCALE GENOMIC DNA]</scope>
    <source>
        <strain evidence="7">ATCC BAA-1437 / JCM 17883 / MC-1</strain>
    </source>
</reference>
<dbReference type="OrthoDB" id="8443793at2"/>
<sequence length="180" mass="19410">MDKDLSHIKLPISAAGHHVRHYQGIVPAVLLEGLQEAVETTQVQDAHCDLKAQIERGKLHVTGTVTATVSMNCSRCLVDFERLLEGDVERWYATGVDPNNGSMGELAVTDETVYLEDDLFTLAPLADEELLLHLPMVPLCGEGCKGICAQCGANLNEGPCGCDDGPQDSPFAALKLLKLK</sequence>
<comment type="similarity">
    <text evidence="2">Belongs to the DUF177 domain family.</text>
</comment>
<evidence type="ECO:0000313" key="6">
    <source>
        <dbReference type="EMBL" id="ABK44085.1"/>
    </source>
</evidence>
<evidence type="ECO:0000256" key="2">
    <source>
        <dbReference type="ARBA" id="ARBA00010740"/>
    </source>
</evidence>
<accession>A0L7Z2</accession>
<keyword evidence="4" id="KW-0690">Ribosome biogenesis</keyword>